<sequence length="382" mass="41413">MPLIDDTARERIADLFDRHLAVGLHHGAQLAVYVDGERVLDLAGGTTGPDGDEETADQRHLLFSCTKPYAAATLHSLVDEGELAYDDRVVEHWPEFADEGTEKAEITVRQVLSHTAGLNQSELDDRPERWSDWDAVVEHLESMEPNFPPGEQPAYHALTFGWLVGELVRRVSGTPIEEAARERVFDPLGMADTGIGLREDEPDDVATLVGFEPFDRCRDPGEGLGKNAEVAEPFNLEEIHRAVIPAANGIGTAGDMARFYACLANDGELEGTQFLSPETVERMTALEAETDADGTLGREGRFALGFWKGGTTVAPYGTLSPERVFGHAGLGSSVGWADPEKNIGFAYVTNGVRDGSYEHVARVNALADAVRLAIRSDGDGSQ</sequence>
<organism evidence="2 3">
    <name type="scientific">Natronorubrum halalkaliphilum</name>
    <dbReference type="NCBI Taxonomy" id="2691917"/>
    <lineage>
        <taxon>Archaea</taxon>
        <taxon>Methanobacteriati</taxon>
        <taxon>Methanobacteriota</taxon>
        <taxon>Stenosarchaea group</taxon>
        <taxon>Halobacteria</taxon>
        <taxon>Halobacteriales</taxon>
        <taxon>Natrialbaceae</taxon>
        <taxon>Natronorubrum</taxon>
    </lineage>
</organism>
<dbReference type="EMBL" id="WUYX01000071">
    <property type="protein sequence ID" value="MXV64460.1"/>
    <property type="molecule type" value="Genomic_DNA"/>
</dbReference>
<dbReference type="Gene3D" id="3.40.710.10">
    <property type="entry name" value="DD-peptidase/beta-lactamase superfamily"/>
    <property type="match status" value="1"/>
</dbReference>
<dbReference type="Proteomes" id="UP000434101">
    <property type="component" value="Unassembled WGS sequence"/>
</dbReference>
<keyword evidence="3" id="KW-1185">Reference proteome</keyword>
<dbReference type="OrthoDB" id="111095at2157"/>
<proteinExistence type="predicted"/>
<reference evidence="2 3" key="1">
    <citation type="submission" date="2020-01" db="EMBL/GenBank/DDBJ databases">
        <title>Natronorubrum sp. JWXQ-INN 674 isolated from Inner Mongolia Autonomous Region of China.</title>
        <authorList>
            <person name="Xue Q."/>
        </authorList>
    </citation>
    <scope>NUCLEOTIDE SEQUENCE [LARGE SCALE GENOMIC DNA]</scope>
    <source>
        <strain evidence="2 3">JWXQ-INN-674</strain>
    </source>
</reference>
<dbReference type="RefSeq" id="WP_160067803.1">
    <property type="nucleotide sequence ID" value="NZ_WUYX01000071.1"/>
</dbReference>
<dbReference type="InterPro" id="IPR052907">
    <property type="entry name" value="Beta-lactamase/esterase"/>
</dbReference>
<evidence type="ECO:0000313" key="3">
    <source>
        <dbReference type="Proteomes" id="UP000434101"/>
    </source>
</evidence>
<comment type="caution">
    <text evidence="2">The sequence shown here is derived from an EMBL/GenBank/DDBJ whole genome shotgun (WGS) entry which is preliminary data.</text>
</comment>
<feature type="domain" description="Beta-lactamase-related" evidence="1">
    <location>
        <begin position="16"/>
        <end position="364"/>
    </location>
</feature>
<dbReference type="PANTHER" id="PTHR43319:SF3">
    <property type="entry name" value="BETA-LACTAMASE-RELATED DOMAIN-CONTAINING PROTEIN"/>
    <property type="match status" value="1"/>
</dbReference>
<dbReference type="AlphaFoldDB" id="A0A6B0VS48"/>
<accession>A0A6B0VS48</accession>
<dbReference type="Pfam" id="PF00144">
    <property type="entry name" value="Beta-lactamase"/>
    <property type="match status" value="1"/>
</dbReference>
<evidence type="ECO:0000313" key="2">
    <source>
        <dbReference type="EMBL" id="MXV64460.1"/>
    </source>
</evidence>
<name>A0A6B0VS48_9EURY</name>
<dbReference type="InterPro" id="IPR012338">
    <property type="entry name" value="Beta-lactam/transpept-like"/>
</dbReference>
<protein>
    <submittedName>
        <fullName evidence="2">Serine hydrolase</fullName>
    </submittedName>
</protein>
<dbReference type="PANTHER" id="PTHR43319">
    <property type="entry name" value="BETA-LACTAMASE-RELATED"/>
    <property type="match status" value="1"/>
</dbReference>
<dbReference type="InterPro" id="IPR001466">
    <property type="entry name" value="Beta-lactam-related"/>
</dbReference>
<gene>
    <name evidence="2" type="ORF">GS429_20785</name>
</gene>
<dbReference type="SUPFAM" id="SSF56601">
    <property type="entry name" value="beta-lactamase/transpeptidase-like"/>
    <property type="match status" value="1"/>
</dbReference>
<keyword evidence="2" id="KW-0378">Hydrolase</keyword>
<evidence type="ECO:0000259" key="1">
    <source>
        <dbReference type="Pfam" id="PF00144"/>
    </source>
</evidence>
<dbReference type="GO" id="GO:0016787">
    <property type="term" value="F:hydrolase activity"/>
    <property type="evidence" value="ECO:0007669"/>
    <property type="project" value="UniProtKB-KW"/>
</dbReference>